<reference evidence="7" key="2">
    <citation type="submission" date="2014-03" db="EMBL/GenBank/DDBJ databases">
        <title>The whipworm genome and dual-species transcriptomics of an intimate host-pathogen interaction.</title>
        <authorList>
            <person name="Foth B.J."/>
            <person name="Tsai I.J."/>
            <person name="Reid A.J."/>
            <person name="Bancroft A.J."/>
            <person name="Nichol S."/>
            <person name="Tracey A."/>
            <person name="Holroyd N."/>
            <person name="Cotton J.A."/>
            <person name="Stanley E.J."/>
            <person name="Zarowiecki M."/>
            <person name="Liu J.Z."/>
            <person name="Huckvale T."/>
            <person name="Cooper P.J."/>
            <person name="Grencis R.K."/>
            <person name="Berriman M."/>
        </authorList>
    </citation>
    <scope>NUCLEOTIDE SEQUENCE [LARGE SCALE GENOMIC DNA]</scope>
</reference>
<dbReference type="InterPro" id="IPR000542">
    <property type="entry name" value="Carn_acyl_trans"/>
</dbReference>
<dbReference type="GO" id="GO:0006635">
    <property type="term" value="P:fatty acid beta-oxidation"/>
    <property type="evidence" value="ECO:0007669"/>
    <property type="project" value="TreeGrafter"/>
</dbReference>
<dbReference type="Proteomes" id="UP000030665">
    <property type="component" value="Unassembled WGS sequence"/>
</dbReference>
<accession>A0A077Z202</accession>
<keyword evidence="3 5" id="KW-0012">Acyltransferase</keyword>
<comment type="similarity">
    <text evidence="1 5">Belongs to the carnitine/choline acetyltransferase family.</text>
</comment>
<protein>
    <submittedName>
        <fullName evidence="7">Carnitine O palmitoyltransferase 2</fullName>
    </submittedName>
</protein>
<dbReference type="AlphaFoldDB" id="A0A077Z202"/>
<evidence type="ECO:0000256" key="5">
    <source>
        <dbReference type="RuleBase" id="RU003801"/>
    </source>
</evidence>
<keyword evidence="8" id="KW-1185">Reference proteome</keyword>
<dbReference type="OrthoDB" id="240216at2759"/>
<sequence>MTLPVRSSSSQSDYGSDAYQFLERSIIPTMYFQDCLPRLPIPKLKNTCENYLKGVRPFLTDEQYQVAEGMTANFFKDAGNRLHRELLLWYRRNKHTSYITEPWFDMYFRSRAALPINQNPFLVWKPFGELCPKSQLAVATNLLVSACRFKRSLDYNYLKPEIYHINPKKSDTPKFEKVLSLAWLFAAFRSAFPLDMSQYRFLFNTTRIPVMIKDQLSTDRSSRHVIVMRRGHFYSIDLFHTDGQLIPPQEIFSSLNYILQMPLTPAAHPIGLFTTLNREEWSSIRSQLLMIEGNEESLKKIAGGLFVLNLDELNATNATEVGKAFLHGDGTNRWFDKSMQIIVFGDGLAGVNFEHSWGDGVAVLRFMEDVSRDVRQHNWVEMDYQDVPSQTCPDCVKRLEIKLNKPLEEAIKRAKEEYTTWCQSLDLKSLIMPELNRTYLKSKGVSPDGFLQLAIQVAFNRLHGYTPATYESCSTAAFKHGRTETVRPATKTSNHFVRALLDVQSPLPKAELKKMLLHCSKVHSSLVKQASMGKGFDRHMFAMKMLAERRGDRVPDLFIDETYRLANHFTLSTSSLTSDSILLGGFGPVVPDGYGIGYSVNDEQLGCILTAYTSKRKLDDFVESLKVSLNDLRSILESG</sequence>
<dbReference type="InterPro" id="IPR039551">
    <property type="entry name" value="Cho/carn_acyl_trans"/>
</dbReference>
<evidence type="ECO:0000256" key="3">
    <source>
        <dbReference type="ARBA" id="ARBA00023315"/>
    </source>
</evidence>
<dbReference type="SUPFAM" id="SSF52777">
    <property type="entry name" value="CoA-dependent acyltransferases"/>
    <property type="match status" value="2"/>
</dbReference>
<evidence type="ECO:0000256" key="2">
    <source>
        <dbReference type="ARBA" id="ARBA00022679"/>
    </source>
</evidence>
<dbReference type="PANTHER" id="PTHR22589">
    <property type="entry name" value="CARNITINE O-ACYLTRANSFERASE"/>
    <property type="match status" value="1"/>
</dbReference>
<keyword evidence="2 5" id="KW-0808">Transferase</keyword>
<dbReference type="FunFam" id="1.10.275.20:FF:000001">
    <property type="entry name" value="carnitine O-palmitoyltransferase 2, mitochondrial"/>
    <property type="match status" value="1"/>
</dbReference>
<dbReference type="Gene3D" id="3.30.559.70">
    <property type="entry name" value="Choline/Carnitine o-acyltransferase, domain 2"/>
    <property type="match status" value="1"/>
</dbReference>
<dbReference type="PANTHER" id="PTHR22589:SF16">
    <property type="entry name" value="CARNITINE O-PALMITOYLTRANSFERASE 2, MITOCHONDRIAL"/>
    <property type="match status" value="1"/>
</dbReference>
<dbReference type="Pfam" id="PF00755">
    <property type="entry name" value="Carn_acyltransf"/>
    <property type="match status" value="1"/>
</dbReference>
<proteinExistence type="inferred from homology"/>
<dbReference type="InterPro" id="IPR023213">
    <property type="entry name" value="CAT-like_dom_sf"/>
</dbReference>
<feature type="active site" description="Proton acceptor" evidence="4">
    <location>
        <position position="355"/>
    </location>
</feature>
<dbReference type="GO" id="GO:0005739">
    <property type="term" value="C:mitochondrion"/>
    <property type="evidence" value="ECO:0007669"/>
    <property type="project" value="TreeGrafter"/>
</dbReference>
<dbReference type="EMBL" id="HG805864">
    <property type="protein sequence ID" value="CDW53708.1"/>
    <property type="molecule type" value="Genomic_DNA"/>
</dbReference>
<gene>
    <name evidence="7" type="ORF">TTRE_0000197301</name>
</gene>
<dbReference type="PROSITE" id="PS00440">
    <property type="entry name" value="ACYLTRANSF_C_2"/>
    <property type="match status" value="1"/>
</dbReference>
<feature type="domain" description="Choline/carnitine acyltransferase" evidence="6">
    <location>
        <begin position="39"/>
        <end position="626"/>
    </location>
</feature>
<dbReference type="STRING" id="36087.A0A077Z202"/>
<evidence type="ECO:0000259" key="6">
    <source>
        <dbReference type="Pfam" id="PF00755"/>
    </source>
</evidence>
<dbReference type="InterPro" id="IPR042231">
    <property type="entry name" value="Cho/carn_acyl_trans_2"/>
</dbReference>
<name>A0A077Z202_TRITR</name>
<dbReference type="GO" id="GO:0004095">
    <property type="term" value="F:carnitine O-palmitoyltransferase activity"/>
    <property type="evidence" value="ECO:0007669"/>
    <property type="project" value="TreeGrafter"/>
</dbReference>
<dbReference type="Gene3D" id="3.30.559.10">
    <property type="entry name" value="Chloramphenicol acetyltransferase-like domain"/>
    <property type="match status" value="1"/>
</dbReference>
<evidence type="ECO:0000313" key="8">
    <source>
        <dbReference type="Proteomes" id="UP000030665"/>
    </source>
</evidence>
<organism evidence="7 8">
    <name type="scientific">Trichuris trichiura</name>
    <name type="common">Whipworm</name>
    <name type="synonym">Trichocephalus trichiurus</name>
    <dbReference type="NCBI Taxonomy" id="36087"/>
    <lineage>
        <taxon>Eukaryota</taxon>
        <taxon>Metazoa</taxon>
        <taxon>Ecdysozoa</taxon>
        <taxon>Nematoda</taxon>
        <taxon>Enoplea</taxon>
        <taxon>Dorylaimia</taxon>
        <taxon>Trichinellida</taxon>
        <taxon>Trichuridae</taxon>
        <taxon>Trichuris</taxon>
    </lineage>
</organism>
<evidence type="ECO:0000256" key="4">
    <source>
        <dbReference type="PIRSR" id="PIRSR600542-1"/>
    </source>
</evidence>
<evidence type="ECO:0000313" key="7">
    <source>
        <dbReference type="EMBL" id="CDW53708.1"/>
    </source>
</evidence>
<evidence type="ECO:0000256" key="1">
    <source>
        <dbReference type="ARBA" id="ARBA00005232"/>
    </source>
</evidence>
<reference evidence="7" key="1">
    <citation type="submission" date="2014-01" db="EMBL/GenBank/DDBJ databases">
        <authorList>
            <person name="Aslett M."/>
        </authorList>
    </citation>
    <scope>NUCLEOTIDE SEQUENCE</scope>
</reference>